<protein>
    <submittedName>
        <fullName evidence="2">Uncharacterized protein</fullName>
    </submittedName>
</protein>
<dbReference type="AlphaFoldDB" id="A0A6L5XCG9"/>
<keyword evidence="3" id="KW-1185">Reference proteome</keyword>
<dbReference type="RefSeq" id="WP_154327044.1">
    <property type="nucleotide sequence ID" value="NZ_CP045696.1"/>
</dbReference>
<dbReference type="EMBL" id="VULT01000016">
    <property type="protein sequence ID" value="MSS18100.1"/>
    <property type="molecule type" value="Genomic_DNA"/>
</dbReference>
<keyword evidence="1" id="KW-1133">Transmembrane helix</keyword>
<keyword evidence="1" id="KW-0472">Membrane</keyword>
<organism evidence="2 3">
    <name type="scientific">Sodaliphilus pleomorphus</name>
    <dbReference type="NCBI Taxonomy" id="2606626"/>
    <lineage>
        <taxon>Bacteria</taxon>
        <taxon>Pseudomonadati</taxon>
        <taxon>Bacteroidota</taxon>
        <taxon>Bacteroidia</taxon>
        <taxon>Bacteroidales</taxon>
        <taxon>Muribaculaceae</taxon>
        <taxon>Sodaliphilus</taxon>
    </lineage>
</organism>
<accession>A0A6L5XCG9</accession>
<keyword evidence="1" id="KW-0812">Transmembrane</keyword>
<evidence type="ECO:0000313" key="2">
    <source>
        <dbReference type="EMBL" id="MSS18100.1"/>
    </source>
</evidence>
<dbReference type="Proteomes" id="UP000483362">
    <property type="component" value="Unassembled WGS sequence"/>
</dbReference>
<evidence type="ECO:0000256" key="1">
    <source>
        <dbReference type="SAM" id="Phobius"/>
    </source>
</evidence>
<evidence type="ECO:0000313" key="3">
    <source>
        <dbReference type="Proteomes" id="UP000483362"/>
    </source>
</evidence>
<reference evidence="2 3" key="1">
    <citation type="submission" date="2019-08" db="EMBL/GenBank/DDBJ databases">
        <title>In-depth cultivation of the pig gut microbiome towards novel bacterial diversity and tailored functional studies.</title>
        <authorList>
            <person name="Wylensek D."/>
            <person name="Hitch T.C.A."/>
            <person name="Clavel T."/>
        </authorList>
    </citation>
    <scope>NUCLEOTIDE SEQUENCE [LARGE SCALE GENOMIC DNA]</scope>
    <source>
        <strain evidence="2 3">Oil-RF-744-WCA-WT-10</strain>
    </source>
</reference>
<gene>
    <name evidence="2" type="ORF">FYJ29_10080</name>
</gene>
<proteinExistence type="predicted"/>
<sequence length="71" mass="7715">MDKTVAHNHNCSGTSTRWRALLSISVFAVALMVVAGCDSWLIYGVGYVITPHSFIGEAWGAAVRLKVTTYN</sequence>
<comment type="caution">
    <text evidence="2">The sequence shown here is derived from an EMBL/GenBank/DDBJ whole genome shotgun (WGS) entry which is preliminary data.</text>
</comment>
<feature type="transmembrane region" description="Helical" evidence="1">
    <location>
        <begin position="20"/>
        <end position="43"/>
    </location>
</feature>
<name>A0A6L5XCG9_9BACT</name>